<evidence type="ECO:0008006" key="3">
    <source>
        <dbReference type="Google" id="ProtNLM"/>
    </source>
</evidence>
<keyword evidence="2" id="KW-1185">Reference proteome</keyword>
<sequence length="310" mass="35442">MKIISTSFLILVSLFSHCQEISKVQPFLPEIISKFPTVRDITISPWQDEIYFTAQGYSGELSTIIKIVKKGNQWSTPEVAPFSGQYRDLEAMFSPDGLKLYYVSTRPLDNQSTEAKDHDIWYIERSSKTAKWSKPKNLGSPINTKDDEFYPSVAKNGNLYFTSTASTSKGKDDIFMSSKKNNQYTKPVSLTSTINSEGYEYNAYVAPDESFLLFGGYKRNDGLGSGDIYISYKNKDGDWEQAKNLTKEVNSDKMDYCPFYDIKTQTLYFTSKRTALKKQLNQPKTIKQLLEMMNSYENGLSRIYAIPIKF</sequence>
<dbReference type="OrthoDB" id="9809364at2"/>
<dbReference type="Pfam" id="PF07676">
    <property type="entry name" value="PD40"/>
    <property type="match status" value="2"/>
</dbReference>
<dbReference type="InterPro" id="IPR011042">
    <property type="entry name" value="6-blade_b-propeller_TolB-like"/>
</dbReference>
<protein>
    <recommendedName>
        <fullName evidence="3">WD40 repeat protein</fullName>
    </recommendedName>
</protein>
<evidence type="ECO:0000313" key="1">
    <source>
        <dbReference type="EMBL" id="KZS38791.1"/>
    </source>
</evidence>
<dbReference type="STRING" id="1642818.AWE51_14490"/>
<dbReference type="InterPro" id="IPR011659">
    <property type="entry name" value="WD40"/>
</dbReference>
<dbReference type="EMBL" id="LQRT01000046">
    <property type="protein sequence ID" value="KZS38791.1"/>
    <property type="molecule type" value="Genomic_DNA"/>
</dbReference>
<dbReference type="AlphaFoldDB" id="A0A162XVA8"/>
<dbReference type="Gene3D" id="2.120.10.30">
    <property type="entry name" value="TolB, C-terminal domain"/>
    <property type="match status" value="1"/>
</dbReference>
<dbReference type="SUPFAM" id="SSF82171">
    <property type="entry name" value="DPP6 N-terminal domain-like"/>
    <property type="match status" value="1"/>
</dbReference>
<gene>
    <name evidence="1" type="ORF">AWE51_14490</name>
</gene>
<proteinExistence type="predicted"/>
<dbReference type="RefSeq" id="WP_066318547.1">
    <property type="nucleotide sequence ID" value="NZ_LQRT01000046.1"/>
</dbReference>
<name>A0A162XVA8_9FLAO</name>
<reference evidence="1 2" key="1">
    <citation type="submission" date="2016-01" db="EMBL/GenBank/DDBJ databases">
        <title>The draft genome sequence of Aquimarina sp. RZW4-3-2.</title>
        <authorList>
            <person name="Wang Y."/>
        </authorList>
    </citation>
    <scope>NUCLEOTIDE SEQUENCE [LARGE SCALE GENOMIC DNA]</scope>
    <source>
        <strain evidence="1 2">RZW4-3-2</strain>
    </source>
</reference>
<evidence type="ECO:0000313" key="2">
    <source>
        <dbReference type="Proteomes" id="UP000076715"/>
    </source>
</evidence>
<comment type="caution">
    <text evidence="1">The sequence shown here is derived from an EMBL/GenBank/DDBJ whole genome shotgun (WGS) entry which is preliminary data.</text>
</comment>
<dbReference type="Proteomes" id="UP000076715">
    <property type="component" value="Unassembled WGS sequence"/>
</dbReference>
<accession>A0A162XVA8</accession>
<organism evidence="1 2">
    <name type="scientific">Aquimarina aggregata</name>
    <dbReference type="NCBI Taxonomy" id="1642818"/>
    <lineage>
        <taxon>Bacteria</taxon>
        <taxon>Pseudomonadati</taxon>
        <taxon>Bacteroidota</taxon>
        <taxon>Flavobacteriia</taxon>
        <taxon>Flavobacteriales</taxon>
        <taxon>Flavobacteriaceae</taxon>
        <taxon>Aquimarina</taxon>
    </lineage>
</organism>